<dbReference type="RefSeq" id="WP_209141260.1">
    <property type="nucleotide sequence ID" value="NZ_JAGHKO010000005.1"/>
</dbReference>
<evidence type="ECO:0000313" key="2">
    <source>
        <dbReference type="Proteomes" id="UP000677244"/>
    </source>
</evidence>
<keyword evidence="2" id="KW-1185">Reference proteome</keyword>
<organism evidence="1 2">
    <name type="scientific">Niastella soli</name>
    <dbReference type="NCBI Taxonomy" id="2821487"/>
    <lineage>
        <taxon>Bacteria</taxon>
        <taxon>Pseudomonadati</taxon>
        <taxon>Bacteroidota</taxon>
        <taxon>Chitinophagia</taxon>
        <taxon>Chitinophagales</taxon>
        <taxon>Chitinophagaceae</taxon>
        <taxon>Niastella</taxon>
    </lineage>
</organism>
<sequence length="64" mass="7878">MKVYVTDDGHYMERDDLMQYLRLLKDTTMVDLSKEQFVKRIWDNNYFGDSIINQECFLKMKQEF</sequence>
<comment type="caution">
    <text evidence="1">The sequence shown here is derived from an EMBL/GenBank/DDBJ whole genome shotgun (WGS) entry which is preliminary data.</text>
</comment>
<name>A0ABS3YZ51_9BACT</name>
<protein>
    <submittedName>
        <fullName evidence="1">Uncharacterized protein</fullName>
    </submittedName>
</protein>
<accession>A0ABS3YZ51</accession>
<dbReference type="EMBL" id="JAGHKO010000005">
    <property type="protein sequence ID" value="MBO9203209.1"/>
    <property type="molecule type" value="Genomic_DNA"/>
</dbReference>
<gene>
    <name evidence="1" type="ORF">J7I42_23165</name>
</gene>
<proteinExistence type="predicted"/>
<evidence type="ECO:0000313" key="1">
    <source>
        <dbReference type="EMBL" id="MBO9203209.1"/>
    </source>
</evidence>
<dbReference type="Proteomes" id="UP000677244">
    <property type="component" value="Unassembled WGS sequence"/>
</dbReference>
<reference evidence="1 2" key="1">
    <citation type="submission" date="2021-03" db="EMBL/GenBank/DDBJ databases">
        <title>Assistant Professor.</title>
        <authorList>
            <person name="Huq M.A."/>
        </authorList>
    </citation>
    <scope>NUCLEOTIDE SEQUENCE [LARGE SCALE GENOMIC DNA]</scope>
    <source>
        <strain evidence="1 2">MAH-29</strain>
    </source>
</reference>